<protein>
    <submittedName>
        <fullName evidence="1">Uncharacterized protein</fullName>
    </submittedName>
</protein>
<gene>
    <name evidence="1" type="ORF">A3A74_03300</name>
</gene>
<dbReference type="AlphaFoldDB" id="A0A1F7ID90"/>
<proteinExistence type="predicted"/>
<dbReference type="EMBL" id="MGAF01000019">
    <property type="protein sequence ID" value="OGK41334.1"/>
    <property type="molecule type" value="Genomic_DNA"/>
</dbReference>
<dbReference type="STRING" id="1802055.A3A74_03300"/>
<dbReference type="Proteomes" id="UP000179270">
    <property type="component" value="Unassembled WGS sequence"/>
</dbReference>
<name>A0A1F7ID90_9BACT</name>
<sequence>MFNWDYNLPKNWKPNTDEEWIWYIERIVNYGATKGEKLDKNIVKKYFPQLRLEKERKEYLKFLLYEK</sequence>
<accession>A0A1F7ID90</accession>
<evidence type="ECO:0000313" key="2">
    <source>
        <dbReference type="Proteomes" id="UP000179270"/>
    </source>
</evidence>
<reference evidence="1 2" key="1">
    <citation type="journal article" date="2016" name="Nat. Commun.">
        <title>Thousands of microbial genomes shed light on interconnected biogeochemical processes in an aquifer system.</title>
        <authorList>
            <person name="Anantharaman K."/>
            <person name="Brown C.T."/>
            <person name="Hug L.A."/>
            <person name="Sharon I."/>
            <person name="Castelle C.J."/>
            <person name="Probst A.J."/>
            <person name="Thomas B.C."/>
            <person name="Singh A."/>
            <person name="Wilkins M.J."/>
            <person name="Karaoz U."/>
            <person name="Brodie E.L."/>
            <person name="Williams K.H."/>
            <person name="Hubbard S.S."/>
            <person name="Banfield J.F."/>
        </authorList>
    </citation>
    <scope>NUCLEOTIDE SEQUENCE [LARGE SCALE GENOMIC DNA]</scope>
</reference>
<evidence type="ECO:0000313" key="1">
    <source>
        <dbReference type="EMBL" id="OGK41334.1"/>
    </source>
</evidence>
<comment type="caution">
    <text evidence="1">The sequence shown here is derived from an EMBL/GenBank/DDBJ whole genome shotgun (WGS) entry which is preliminary data.</text>
</comment>
<organism evidence="1 2">
    <name type="scientific">Candidatus Roizmanbacteria bacterium RIFCSPLOWO2_01_FULL_35_13</name>
    <dbReference type="NCBI Taxonomy" id="1802055"/>
    <lineage>
        <taxon>Bacteria</taxon>
        <taxon>Candidatus Roizmaniibacteriota</taxon>
    </lineage>
</organism>